<keyword evidence="3" id="KW-1003">Cell membrane</keyword>
<dbReference type="PANTHER" id="PTHR30012">
    <property type="entry name" value="GENERAL SECRETION PATHWAY PROTEIN"/>
    <property type="match status" value="1"/>
</dbReference>
<dbReference type="Pfam" id="PF00482">
    <property type="entry name" value="T2SSF"/>
    <property type="match status" value="2"/>
</dbReference>
<dbReference type="Gene3D" id="1.20.81.30">
    <property type="entry name" value="Type II secretion system (T2SS), domain F"/>
    <property type="match status" value="2"/>
</dbReference>
<evidence type="ECO:0000259" key="8">
    <source>
        <dbReference type="Pfam" id="PF00482"/>
    </source>
</evidence>
<dbReference type="Proteomes" id="UP001139263">
    <property type="component" value="Unassembled WGS sequence"/>
</dbReference>
<dbReference type="PANTHER" id="PTHR30012:SF0">
    <property type="entry name" value="TYPE II SECRETION SYSTEM PROTEIN F-RELATED"/>
    <property type="match status" value="1"/>
</dbReference>
<evidence type="ECO:0000256" key="7">
    <source>
        <dbReference type="SAM" id="Phobius"/>
    </source>
</evidence>
<accession>A0A9X1VBX8</accession>
<reference evidence="9" key="1">
    <citation type="submission" date="2022-03" db="EMBL/GenBank/DDBJ databases">
        <title>Draft Genome Sequence of Firmicute Strain S0AB, a Heterotrophic Iron/Sulfur-Oxidizing Extreme Acidophile.</title>
        <authorList>
            <person name="Vergara E."/>
            <person name="Pakostova E."/>
            <person name="Johnson D.B."/>
            <person name="Holmes D.S."/>
        </authorList>
    </citation>
    <scope>NUCLEOTIDE SEQUENCE</scope>
    <source>
        <strain evidence="9">S0AB</strain>
    </source>
</reference>
<dbReference type="InterPro" id="IPR003004">
    <property type="entry name" value="GspF/PilC"/>
</dbReference>
<evidence type="ECO:0000313" key="9">
    <source>
        <dbReference type="EMBL" id="MCI0183172.1"/>
    </source>
</evidence>
<feature type="transmembrane region" description="Helical" evidence="7">
    <location>
        <begin position="313"/>
        <end position="335"/>
    </location>
</feature>
<evidence type="ECO:0000256" key="1">
    <source>
        <dbReference type="ARBA" id="ARBA00004651"/>
    </source>
</evidence>
<sequence>MQSRVRTKLNTENFLIDLSDLLRAGIDVDFALGVLSEQSGLHKVVARELREHLRSGSSLSNAFTAVQFPKHIVRFVHIAELTGELDIVLQRVSELLSKQRMRREKFFKMLSYPTLVLLLSIGVLYILAAMVMPSFEQMYRSMHLMLTPSTMYIFELSHAMVIGVPVLISFLVISGVFFLVFWKRISKSVLHILLFYSLSRSIIQVWKGRETMEILSFLLSAGIDLLSSLHVLEEIDAGHMALYWHQVISSLKEGKTFSVALSIVPYLPSLVCEMIALAETTGNLEQTSTRLYIHLERMIDRKMERSLRIIEPSLTIGLGLVVGGATLFLMLPMLAMVKQLS</sequence>
<keyword evidence="6 7" id="KW-0472">Membrane</keyword>
<gene>
    <name evidence="9" type="primary">gspF_1</name>
    <name evidence="9" type="ORF">MM817_01442</name>
</gene>
<dbReference type="GO" id="GO:0005886">
    <property type="term" value="C:plasma membrane"/>
    <property type="evidence" value="ECO:0007669"/>
    <property type="project" value="UniProtKB-SubCell"/>
</dbReference>
<dbReference type="RefSeq" id="WP_241713075.1">
    <property type="nucleotide sequence ID" value="NZ_JALBUF010000003.1"/>
</dbReference>
<proteinExistence type="inferred from homology"/>
<comment type="subcellular location">
    <subcellularLocation>
        <location evidence="1">Cell membrane</location>
        <topology evidence="1">Multi-pass membrane protein</topology>
    </subcellularLocation>
</comment>
<keyword evidence="5 7" id="KW-1133">Transmembrane helix</keyword>
<dbReference type="InterPro" id="IPR042094">
    <property type="entry name" value="T2SS_GspF_sf"/>
</dbReference>
<keyword evidence="4 7" id="KW-0812">Transmembrane</keyword>
<feature type="transmembrane region" description="Helical" evidence="7">
    <location>
        <begin position="152"/>
        <end position="182"/>
    </location>
</feature>
<evidence type="ECO:0000256" key="2">
    <source>
        <dbReference type="ARBA" id="ARBA00005745"/>
    </source>
</evidence>
<evidence type="ECO:0000256" key="3">
    <source>
        <dbReference type="ARBA" id="ARBA00022475"/>
    </source>
</evidence>
<dbReference type="EMBL" id="JALBUF010000003">
    <property type="protein sequence ID" value="MCI0183172.1"/>
    <property type="molecule type" value="Genomic_DNA"/>
</dbReference>
<dbReference type="AlphaFoldDB" id="A0A9X1VBX8"/>
<feature type="domain" description="Type II secretion system protein GspF" evidence="8">
    <location>
        <begin position="14"/>
        <end position="133"/>
    </location>
</feature>
<comment type="similarity">
    <text evidence="2">Belongs to the GSP F family.</text>
</comment>
<keyword evidence="10" id="KW-1185">Reference proteome</keyword>
<evidence type="ECO:0000256" key="6">
    <source>
        <dbReference type="ARBA" id="ARBA00023136"/>
    </source>
</evidence>
<organism evidence="9 10">
    <name type="scientific">Sulfoacidibacillus ferrooxidans</name>
    <dbReference type="NCBI Taxonomy" id="2005001"/>
    <lineage>
        <taxon>Bacteria</taxon>
        <taxon>Bacillati</taxon>
        <taxon>Bacillota</taxon>
        <taxon>Bacilli</taxon>
        <taxon>Bacillales</taxon>
        <taxon>Alicyclobacillaceae</taxon>
        <taxon>Sulfoacidibacillus</taxon>
    </lineage>
</organism>
<feature type="domain" description="Type II secretion system protein GspF" evidence="8">
    <location>
        <begin position="214"/>
        <end position="332"/>
    </location>
</feature>
<feature type="transmembrane region" description="Helical" evidence="7">
    <location>
        <begin position="110"/>
        <end position="132"/>
    </location>
</feature>
<evidence type="ECO:0000313" key="10">
    <source>
        <dbReference type="Proteomes" id="UP001139263"/>
    </source>
</evidence>
<name>A0A9X1VBX8_9BACL</name>
<dbReference type="InterPro" id="IPR018076">
    <property type="entry name" value="T2SS_GspF_dom"/>
</dbReference>
<evidence type="ECO:0000256" key="4">
    <source>
        <dbReference type="ARBA" id="ARBA00022692"/>
    </source>
</evidence>
<comment type="caution">
    <text evidence="9">The sequence shown here is derived from an EMBL/GenBank/DDBJ whole genome shotgun (WGS) entry which is preliminary data.</text>
</comment>
<protein>
    <submittedName>
        <fullName evidence="9">Type II secretion system protein F</fullName>
    </submittedName>
</protein>
<evidence type="ECO:0000256" key="5">
    <source>
        <dbReference type="ARBA" id="ARBA00022989"/>
    </source>
</evidence>